<dbReference type="FunFam" id="3.90.930.12:FF:000002">
    <property type="entry name" value="50S ribosomal protein L6"/>
    <property type="match status" value="1"/>
</dbReference>
<evidence type="ECO:0000256" key="1">
    <source>
        <dbReference type="ARBA" id="ARBA00009356"/>
    </source>
</evidence>
<evidence type="ECO:0000313" key="11">
    <source>
        <dbReference type="EMBL" id="AHC14311.1"/>
    </source>
</evidence>
<comment type="similarity">
    <text evidence="1 6 7">Belongs to the universal ribosomal protein uL6 family.</text>
</comment>
<feature type="domain" description="Large ribosomal subunit protein uL6 alpha-beta" evidence="10">
    <location>
        <begin position="11"/>
        <end position="82"/>
    </location>
</feature>
<keyword evidence="4 6" id="KW-0689">Ribosomal protein</keyword>
<dbReference type="OrthoDB" id="9805007at2"/>
<comment type="subunit">
    <text evidence="6">Part of the 50S ribosomal subunit.</text>
</comment>
<evidence type="ECO:0000256" key="6">
    <source>
        <dbReference type="HAMAP-Rule" id="MF_01365"/>
    </source>
</evidence>
<dbReference type="HAMAP" id="MF_01365_B">
    <property type="entry name" value="Ribosomal_uL6_B"/>
    <property type="match status" value="1"/>
</dbReference>
<evidence type="ECO:0000256" key="8">
    <source>
        <dbReference type="RuleBase" id="RU003870"/>
    </source>
</evidence>
<comment type="function">
    <text evidence="6 8">This protein binds to the 23S rRNA, and is important in its secondary structure. It is located near the subunit interface in the base of the L7/L12 stalk, and near the tRNA binding site of the peptidyltransferase center.</text>
</comment>
<evidence type="ECO:0000256" key="2">
    <source>
        <dbReference type="ARBA" id="ARBA00022730"/>
    </source>
</evidence>
<dbReference type="EMBL" id="CP006939">
    <property type="protein sequence ID" value="AHC14311.1"/>
    <property type="molecule type" value="Genomic_DNA"/>
</dbReference>
<dbReference type="KEGG" id="slr:L21SP2_0891"/>
<dbReference type="InterPro" id="IPR002358">
    <property type="entry name" value="Ribosomal_uL6_CS"/>
</dbReference>
<dbReference type="RefSeq" id="WP_024267242.1">
    <property type="nucleotide sequence ID" value="NC_023035.1"/>
</dbReference>
<keyword evidence="2 6" id="KW-0699">rRNA-binding</keyword>
<name>V5WGM1_9SPIO</name>
<dbReference type="GO" id="GO:0022625">
    <property type="term" value="C:cytosolic large ribosomal subunit"/>
    <property type="evidence" value="ECO:0007669"/>
    <property type="project" value="UniProtKB-UniRule"/>
</dbReference>
<dbReference type="InterPro" id="IPR000702">
    <property type="entry name" value="Ribosomal_uL6-like"/>
</dbReference>
<evidence type="ECO:0000259" key="10">
    <source>
        <dbReference type="Pfam" id="PF00347"/>
    </source>
</evidence>
<dbReference type="FunFam" id="3.90.930.12:FF:000001">
    <property type="entry name" value="50S ribosomal protein L6"/>
    <property type="match status" value="1"/>
</dbReference>
<evidence type="ECO:0000313" key="12">
    <source>
        <dbReference type="Proteomes" id="UP000018680"/>
    </source>
</evidence>
<evidence type="ECO:0000256" key="5">
    <source>
        <dbReference type="ARBA" id="ARBA00023274"/>
    </source>
</evidence>
<evidence type="ECO:0000256" key="3">
    <source>
        <dbReference type="ARBA" id="ARBA00022884"/>
    </source>
</evidence>
<organism evidence="11 12">
    <name type="scientific">Salinispira pacifica</name>
    <dbReference type="NCBI Taxonomy" id="1307761"/>
    <lineage>
        <taxon>Bacteria</taxon>
        <taxon>Pseudomonadati</taxon>
        <taxon>Spirochaetota</taxon>
        <taxon>Spirochaetia</taxon>
        <taxon>Spirochaetales</taxon>
        <taxon>Spirochaetaceae</taxon>
        <taxon>Salinispira</taxon>
    </lineage>
</organism>
<feature type="domain" description="Large ribosomal subunit protein uL6 alpha-beta" evidence="10">
    <location>
        <begin position="91"/>
        <end position="164"/>
    </location>
</feature>
<dbReference type="Proteomes" id="UP000018680">
    <property type="component" value="Chromosome"/>
</dbReference>
<dbReference type="GO" id="GO:0003735">
    <property type="term" value="F:structural constituent of ribosome"/>
    <property type="evidence" value="ECO:0007669"/>
    <property type="project" value="UniProtKB-UniRule"/>
</dbReference>
<dbReference type="AlphaFoldDB" id="V5WGM1"/>
<protein>
    <recommendedName>
        <fullName evidence="6">Large ribosomal subunit protein uL6</fullName>
    </recommendedName>
</protein>
<keyword evidence="5 6" id="KW-0687">Ribonucleoprotein</keyword>
<dbReference type="HOGENOM" id="CLU_065464_1_2_12"/>
<accession>V5WGM1</accession>
<dbReference type="PANTHER" id="PTHR11655">
    <property type="entry name" value="60S/50S RIBOSOMAL PROTEIN L6/L9"/>
    <property type="match status" value="1"/>
</dbReference>
<dbReference type="PRINTS" id="PR00059">
    <property type="entry name" value="RIBOSOMALL6"/>
</dbReference>
<dbReference type="GO" id="GO:0019843">
    <property type="term" value="F:rRNA binding"/>
    <property type="evidence" value="ECO:0007669"/>
    <property type="project" value="UniProtKB-UniRule"/>
</dbReference>
<keyword evidence="3 6" id="KW-0694">RNA-binding</keyword>
<dbReference type="STRING" id="1307761.L21SP2_0891"/>
<evidence type="ECO:0000256" key="7">
    <source>
        <dbReference type="RuleBase" id="RU003869"/>
    </source>
</evidence>
<dbReference type="eggNOG" id="COG0097">
    <property type="taxonomic scope" value="Bacteria"/>
</dbReference>
<dbReference type="InterPro" id="IPR020040">
    <property type="entry name" value="Ribosomal_uL6_a/b-dom"/>
</dbReference>
<dbReference type="Pfam" id="PF00347">
    <property type="entry name" value="Ribosomal_L6"/>
    <property type="match status" value="2"/>
</dbReference>
<dbReference type="GO" id="GO:0002181">
    <property type="term" value="P:cytoplasmic translation"/>
    <property type="evidence" value="ECO:0007669"/>
    <property type="project" value="TreeGrafter"/>
</dbReference>
<dbReference type="NCBIfam" id="TIGR03654">
    <property type="entry name" value="L6_bact"/>
    <property type="match status" value="1"/>
</dbReference>
<feature type="region of interest" description="Disordered" evidence="9">
    <location>
        <begin position="156"/>
        <end position="179"/>
    </location>
</feature>
<evidence type="ECO:0000256" key="4">
    <source>
        <dbReference type="ARBA" id="ARBA00022980"/>
    </source>
</evidence>
<dbReference type="Gene3D" id="3.90.930.12">
    <property type="entry name" value="Ribosomal protein L6, alpha-beta domain"/>
    <property type="match status" value="2"/>
</dbReference>
<keyword evidence="12" id="KW-1185">Reference proteome</keyword>
<dbReference type="PIRSF" id="PIRSF002162">
    <property type="entry name" value="Ribosomal_L6"/>
    <property type="match status" value="1"/>
</dbReference>
<gene>
    <name evidence="6" type="primary">rplF</name>
    <name evidence="11" type="ORF">L21SP2_0891</name>
</gene>
<evidence type="ECO:0000256" key="9">
    <source>
        <dbReference type="SAM" id="MobiDB-lite"/>
    </source>
</evidence>
<dbReference type="InterPro" id="IPR019906">
    <property type="entry name" value="Ribosomal_uL6_bac-type"/>
</dbReference>
<sequence>MSRIGKLPVAIPQGVEVNVTDDTFTVKGPNGSLSQTYKPLVSFKSEDNQIVVTRKNESKEAKSLHGLYRNLLNNMVIGVTKGFERALIINGVGYRAEVKGQSILMNLGFSNQIEYVIPEGVEVQVEGQNKVIIKGNDKVLVGRVASEIRSLRPPEPYKGKGVRYEDERIRRKEGKTGIK</sequence>
<dbReference type="PROSITE" id="PS00525">
    <property type="entry name" value="RIBOSOMAL_L6_1"/>
    <property type="match status" value="1"/>
</dbReference>
<dbReference type="InterPro" id="IPR036789">
    <property type="entry name" value="Ribosomal_uL6-like_a/b-dom_sf"/>
</dbReference>
<dbReference type="PANTHER" id="PTHR11655:SF14">
    <property type="entry name" value="LARGE RIBOSOMAL SUBUNIT PROTEIN UL6M"/>
    <property type="match status" value="1"/>
</dbReference>
<reference evidence="11 12" key="1">
    <citation type="journal article" date="2015" name="Stand. Genomic Sci.">
        <title>Complete genome sequence and description of Salinispira pacifica gen. nov., sp. nov., a novel spirochaete isolated form a hypersaline microbial mat.</title>
        <authorList>
            <person name="Ben Hania W."/>
            <person name="Joseph M."/>
            <person name="Schumann P."/>
            <person name="Bunk B."/>
            <person name="Fiebig A."/>
            <person name="Sproer C."/>
            <person name="Klenk H.P."/>
            <person name="Fardeau M.L."/>
            <person name="Spring S."/>
        </authorList>
    </citation>
    <scope>NUCLEOTIDE SEQUENCE [LARGE SCALE GENOMIC DNA]</scope>
    <source>
        <strain evidence="11 12">L21-RPul-D2</strain>
    </source>
</reference>
<proteinExistence type="inferred from homology"/>
<dbReference type="SUPFAM" id="SSF56053">
    <property type="entry name" value="Ribosomal protein L6"/>
    <property type="match status" value="2"/>
</dbReference>
<dbReference type="PATRIC" id="fig|1307761.3.peg.892"/>